<name>A0AAU7DBX0_9BACT</name>
<dbReference type="KEGG" id="epl:P4G45_06540"/>
<accession>A0AAU7D0Q7</accession>
<dbReference type="AlphaFoldDB" id="A0AAU7DBX0"/>
<accession>A0AAU7DBX0</accession>
<dbReference type="EMBL" id="CP121195">
    <property type="protein sequence ID" value="XBH14856.1"/>
    <property type="molecule type" value="Genomic_DNA"/>
</dbReference>
<dbReference type="PANTHER" id="PTHR37954:SF3">
    <property type="entry name" value="DUF169 DOMAIN-CONTAINING PROTEIN"/>
    <property type="match status" value="1"/>
</dbReference>
<evidence type="ECO:0000313" key="2">
    <source>
        <dbReference type="EMBL" id="XBH14856.1"/>
    </source>
</evidence>
<proteinExistence type="predicted"/>
<dbReference type="InterPro" id="IPR003748">
    <property type="entry name" value="DUF169"/>
</dbReference>
<evidence type="ECO:0000313" key="1">
    <source>
        <dbReference type="EMBL" id="XBH11374.1"/>
    </source>
</evidence>
<dbReference type="Pfam" id="PF02596">
    <property type="entry name" value="DUF169"/>
    <property type="match status" value="1"/>
</dbReference>
<reference evidence="2" key="1">
    <citation type="submission" date="2023-03" db="EMBL/GenBank/DDBJ databases">
        <title>Edaphobacter sp.</title>
        <authorList>
            <person name="Huber K.J."/>
            <person name="Papendorf J."/>
            <person name="Pilke C."/>
            <person name="Bunk B."/>
            <person name="Sproeer C."/>
            <person name="Pester M."/>
        </authorList>
    </citation>
    <scope>NUCLEOTIDE SEQUENCE</scope>
    <source>
        <strain evidence="1">DSM 109919</strain>
        <strain evidence="2">DSM 109920</strain>
    </source>
</reference>
<dbReference type="RefSeq" id="WP_348268866.1">
    <property type="nucleotide sequence ID" value="NZ_CP121194.1"/>
</dbReference>
<dbReference type="EMBL" id="CP121194">
    <property type="protein sequence ID" value="XBH11374.1"/>
    <property type="molecule type" value="Genomic_DNA"/>
</dbReference>
<protein>
    <submittedName>
        <fullName evidence="2">DUF169 domain-containing protein</fullName>
    </submittedName>
</protein>
<organism evidence="2">
    <name type="scientific">Edaphobacter paludis</name>
    <dbReference type="NCBI Taxonomy" id="3035702"/>
    <lineage>
        <taxon>Bacteria</taxon>
        <taxon>Pseudomonadati</taxon>
        <taxon>Acidobacteriota</taxon>
        <taxon>Terriglobia</taxon>
        <taxon>Terriglobales</taxon>
        <taxon>Acidobacteriaceae</taxon>
        <taxon>Edaphobacter</taxon>
    </lineage>
</organism>
<gene>
    <name evidence="1" type="ORF">P4G45_06540</name>
    <name evidence="2" type="ORF">P8936_06775</name>
</gene>
<dbReference type="PANTHER" id="PTHR37954">
    <property type="entry name" value="BLL4979 PROTEIN"/>
    <property type="match status" value="1"/>
</dbReference>
<sequence length="252" mass="26937">MSEDSYSQLAAVLSQSLDLRQPPIAITFTDSVPDGVNGHAERVSAGCRFWEDAAAASFATTAADHDMCSIGVYTHNLQTSSRQQIDLQDTLKVLGDLGYVREEDLASIPVLQSQSKFVVYSPLAETPLPPDVVMLFVNANQSLILTEATQQVENQNAPAMGRPACAVVPQVMNTGRAALSLGCCGARAYLDVLTDSVALFAIPGAKLAQYTKRIEALAQANALLSKFHQIRRSDVEAGRTPTVKESLIALGS</sequence>